<accession>A0A1I4DAI5</accession>
<dbReference type="Gene3D" id="3.40.50.150">
    <property type="entry name" value="Vaccinia Virus protein VP39"/>
    <property type="match status" value="1"/>
</dbReference>
<dbReference type="EMBL" id="FOSQ01000010">
    <property type="protein sequence ID" value="SFK89820.1"/>
    <property type="molecule type" value="Genomic_DNA"/>
</dbReference>
<name>A0A1I4DAI5_9PROT</name>
<dbReference type="Proteomes" id="UP000199473">
    <property type="component" value="Unassembled WGS sequence"/>
</dbReference>
<feature type="domain" description="Methyltransferase type 11" evidence="1">
    <location>
        <begin position="41"/>
        <end position="134"/>
    </location>
</feature>
<dbReference type="Pfam" id="PF08241">
    <property type="entry name" value="Methyltransf_11"/>
    <property type="match status" value="1"/>
</dbReference>
<dbReference type="RefSeq" id="WP_092961927.1">
    <property type="nucleotide sequence ID" value="NZ_FOSQ01000010.1"/>
</dbReference>
<keyword evidence="2" id="KW-0808">Transferase</keyword>
<sequence length="244" mass="26282">MEPAEYALMDAAEDGMWWFKAAHARVLDALRARPGPDGPVLDAGCGTGGFLRRMRDEMPGRAAMGLEYMPDAAHRAQQKSGWPVAAGDANALPFRDASFGAAVSIDVICHAGVDPARGLAELHRVLRPGGTVVLNLPAFEWLRSAHDARVHTARRYTAAGATAMMEQAGFTAIASRYWNGLLLPLMALQRKVLHRKPDAPSDVTHFPPWIDRTLHAVAETERRIGLAGIPMPAGGSVLVIATRP</sequence>
<dbReference type="PANTHER" id="PTHR43591:SF24">
    <property type="entry name" value="2-METHOXY-6-POLYPRENYL-1,4-BENZOQUINOL METHYLASE, MITOCHONDRIAL"/>
    <property type="match status" value="1"/>
</dbReference>
<evidence type="ECO:0000259" key="1">
    <source>
        <dbReference type="Pfam" id="PF08241"/>
    </source>
</evidence>
<keyword evidence="2" id="KW-0489">Methyltransferase</keyword>
<proteinExistence type="predicted"/>
<dbReference type="CDD" id="cd02440">
    <property type="entry name" value="AdoMet_MTases"/>
    <property type="match status" value="1"/>
</dbReference>
<dbReference type="PANTHER" id="PTHR43591">
    <property type="entry name" value="METHYLTRANSFERASE"/>
    <property type="match status" value="1"/>
</dbReference>
<organism evidence="2 3">
    <name type="scientific">Falsiroseomonas stagni DSM 19981</name>
    <dbReference type="NCBI Taxonomy" id="1123062"/>
    <lineage>
        <taxon>Bacteria</taxon>
        <taxon>Pseudomonadati</taxon>
        <taxon>Pseudomonadota</taxon>
        <taxon>Alphaproteobacteria</taxon>
        <taxon>Acetobacterales</taxon>
        <taxon>Roseomonadaceae</taxon>
        <taxon>Falsiroseomonas</taxon>
    </lineage>
</organism>
<dbReference type="STRING" id="1123062.SAMN02745775_11024"/>
<dbReference type="InterPro" id="IPR029063">
    <property type="entry name" value="SAM-dependent_MTases_sf"/>
</dbReference>
<dbReference type="GO" id="GO:0032259">
    <property type="term" value="P:methylation"/>
    <property type="evidence" value="ECO:0007669"/>
    <property type="project" value="UniProtKB-KW"/>
</dbReference>
<dbReference type="AlphaFoldDB" id="A0A1I4DAI5"/>
<evidence type="ECO:0000313" key="3">
    <source>
        <dbReference type="Proteomes" id="UP000199473"/>
    </source>
</evidence>
<gene>
    <name evidence="2" type="ORF">SAMN02745775_11024</name>
</gene>
<evidence type="ECO:0000313" key="2">
    <source>
        <dbReference type="EMBL" id="SFK89820.1"/>
    </source>
</evidence>
<dbReference type="OrthoDB" id="7171187at2"/>
<reference evidence="2 3" key="1">
    <citation type="submission" date="2016-10" db="EMBL/GenBank/DDBJ databases">
        <authorList>
            <person name="de Groot N.N."/>
        </authorList>
    </citation>
    <scope>NUCLEOTIDE SEQUENCE [LARGE SCALE GENOMIC DNA]</scope>
    <source>
        <strain evidence="2 3">DSM 19981</strain>
    </source>
</reference>
<protein>
    <submittedName>
        <fullName evidence="2">Methyltransferase domain-containing protein</fullName>
    </submittedName>
</protein>
<dbReference type="InterPro" id="IPR013216">
    <property type="entry name" value="Methyltransf_11"/>
</dbReference>
<keyword evidence="3" id="KW-1185">Reference proteome</keyword>
<dbReference type="SUPFAM" id="SSF53335">
    <property type="entry name" value="S-adenosyl-L-methionine-dependent methyltransferases"/>
    <property type="match status" value="1"/>
</dbReference>
<dbReference type="GO" id="GO:0008757">
    <property type="term" value="F:S-adenosylmethionine-dependent methyltransferase activity"/>
    <property type="evidence" value="ECO:0007669"/>
    <property type="project" value="InterPro"/>
</dbReference>